<evidence type="ECO:0000313" key="13">
    <source>
        <dbReference type="Proteomes" id="UP000813463"/>
    </source>
</evidence>
<dbReference type="GeneID" id="110802468"/>
<dbReference type="Gene3D" id="3.30.70.270">
    <property type="match status" value="2"/>
</dbReference>
<feature type="compositionally biased region" description="Acidic residues" evidence="9">
    <location>
        <begin position="129"/>
        <end position="138"/>
    </location>
</feature>
<evidence type="ECO:0000313" key="14">
    <source>
        <dbReference type="RefSeq" id="XP_021863588.2"/>
    </source>
</evidence>
<dbReference type="InterPro" id="IPR041588">
    <property type="entry name" value="Integrase_H2C2"/>
</dbReference>
<evidence type="ECO:0000256" key="9">
    <source>
        <dbReference type="SAM" id="MobiDB-lite"/>
    </source>
</evidence>
<dbReference type="CDD" id="cd09279">
    <property type="entry name" value="RNase_HI_like"/>
    <property type="match status" value="1"/>
</dbReference>
<reference evidence="14" key="2">
    <citation type="submission" date="2025-08" db="UniProtKB">
        <authorList>
            <consortium name="RefSeq"/>
        </authorList>
    </citation>
    <scope>IDENTIFICATION</scope>
    <source>
        <tissue evidence="14">Leaf</tissue>
    </source>
</reference>
<feature type="region of interest" description="Disordered" evidence="9">
    <location>
        <begin position="490"/>
        <end position="515"/>
    </location>
</feature>
<organism evidence="13 14">
    <name type="scientific">Spinacia oleracea</name>
    <name type="common">Spinach</name>
    <dbReference type="NCBI Taxonomy" id="3562"/>
    <lineage>
        <taxon>Eukaryota</taxon>
        <taxon>Viridiplantae</taxon>
        <taxon>Streptophyta</taxon>
        <taxon>Embryophyta</taxon>
        <taxon>Tracheophyta</taxon>
        <taxon>Spermatophyta</taxon>
        <taxon>Magnoliopsida</taxon>
        <taxon>eudicotyledons</taxon>
        <taxon>Gunneridae</taxon>
        <taxon>Pentapetalae</taxon>
        <taxon>Caryophyllales</taxon>
        <taxon>Chenopodiaceae</taxon>
        <taxon>Chenopodioideae</taxon>
        <taxon>Anserineae</taxon>
        <taxon>Spinacia</taxon>
    </lineage>
</organism>
<dbReference type="InterPro" id="IPR012337">
    <property type="entry name" value="RNaseH-like_sf"/>
</dbReference>
<dbReference type="Gene3D" id="1.10.340.70">
    <property type="match status" value="1"/>
</dbReference>
<feature type="compositionally biased region" description="Basic and acidic residues" evidence="9">
    <location>
        <begin position="751"/>
        <end position="761"/>
    </location>
</feature>
<feature type="compositionally biased region" description="Basic and acidic residues" evidence="9">
    <location>
        <begin position="494"/>
        <end position="510"/>
    </location>
</feature>
<keyword evidence="6" id="KW-0378">Hydrolase</keyword>
<dbReference type="InterPro" id="IPR001584">
    <property type="entry name" value="Integrase_cat-core"/>
</dbReference>
<keyword evidence="8" id="KW-0233">DNA recombination</keyword>
<dbReference type="Gene3D" id="2.40.70.10">
    <property type="entry name" value="Acid Proteases"/>
    <property type="match status" value="1"/>
</dbReference>
<evidence type="ECO:0000256" key="8">
    <source>
        <dbReference type="ARBA" id="ARBA00023172"/>
    </source>
</evidence>
<dbReference type="CDD" id="cd00303">
    <property type="entry name" value="retropepsin_like"/>
    <property type="match status" value="1"/>
</dbReference>
<feature type="compositionally biased region" description="Basic and acidic residues" evidence="9">
    <location>
        <begin position="400"/>
        <end position="409"/>
    </location>
</feature>
<dbReference type="InterPro" id="IPR000477">
    <property type="entry name" value="RT_dom"/>
</dbReference>
<dbReference type="PANTHER" id="PTHR48475:SF2">
    <property type="entry name" value="RIBONUCLEASE H"/>
    <property type="match status" value="1"/>
</dbReference>
<dbReference type="Pfam" id="PF17921">
    <property type="entry name" value="Integrase_H2C2"/>
    <property type="match status" value="1"/>
</dbReference>
<dbReference type="InterPro" id="IPR043502">
    <property type="entry name" value="DNA/RNA_pol_sf"/>
</dbReference>
<gene>
    <name evidence="14" type="primary">LOC110802468</name>
</gene>
<feature type="compositionally biased region" description="Polar residues" evidence="9">
    <location>
        <begin position="1"/>
        <end position="26"/>
    </location>
</feature>
<dbReference type="Pfam" id="PF13456">
    <property type="entry name" value="RVT_3"/>
    <property type="match status" value="1"/>
</dbReference>
<evidence type="ECO:0000256" key="4">
    <source>
        <dbReference type="ARBA" id="ARBA00022722"/>
    </source>
</evidence>
<name>A0A9R0KAF5_SPIOL</name>
<sequence length="1841" mass="208705">MTESSEPIIQQIEPPTSKNNQRTTNVPLFGMPQSLGPPRETPQPRAMATPSQGQGIPIPTSASLARLGAQFSPDQMRTAIEVLTFLTQTTPQAQVMRTAPEVEVEQRRKRPRPQHSPNVWRRNLQQDMEGADNQEYEAESITPSRAQPRARTEQAPSQRHHSVSGMPNPIRAIVKPDNSPFCDEILSERMEKIKMPTCKYSGKTDPTNHLSAFGGHMMLYTNTDSMWCKVFPSTLEGMAQSWFGKIPKGTITSFRQLAILFRTQYVANIARERMTGELMSVIQGPQESLREYISRFNMEASNIPKLQQEVAVLAMMTGLRDGEFKSYLGRKSFTTLAEVLGKANEFIKSEEIGRATSRRYVASENNYGSQSKKEPYKKEYSDRRENPQPRRDWQGPGRGKGNEFKTEKRGKFNEYTPLVASRTQIFSISKEDEKWQRPPKMYNKYRDPKKYCDFHRDHGHLTEECTHLKDNIEDLIRRAYLTQFKAKSSYSRTYENRDNDNRSDNKKAEPKQSYPADQKRMGDILVITGGPVYAGTTVSGAKASVSEFKHQVNYHNSGRWPAPPKIPQCTFTEEDCKGIIYPHDDPMVLALNVANRKIHRILIDGGSSANILFWPAFQELQIDEKYVRSVNYPVIGFTGATVIPEGIVSLPVQIGQGKDIKDIMVDFMIVKVPAAYNVILGRPFIHDAGAVVSTYHLTMMYTTNDGRSAKVKGSQEQAKKCYHTALKQPPRPPPLAEEELPQSRKRKRAERKKDKLLSMENFEHREEGLLEPTPTDETEEIELEEGLTDRTVRIGIDVDLSLRVNLIGLLREHADIFAFSADEMPGIDPSVMVHRLNVSREVRPVKQKKRNFSTEKNVAIQEEINKLLASKFIEECDYPEWLANVVMVKKANGQWRMCVDFTDLNKACPKDCYPLPRIDQLVDSTSGHALLSFMDAFSGYHQISLLESDRKKAAFITDAGVYNYKAMPFGLKNAGATYQKLVDKIFAQQKGRNVEVYVDDSIVKSKKEANHIADLRETFATLRQYGMKLNPKKCVFGVKSGKFLGFLVSERGIDANPEKVEAILNLPEPKNIRDVQRLTGKMAALTRFISKSADRSLPFFQVLKGNKTFKWEAEQKKAFAEVKNHLKSLPTIARPEVGDVLQLYISASKKTVAAALIVEKDKAQQPVYFVSHILNPAEQRYPLIEKMAFAIMIAARKLKPYFDAHKVQVLTNQPLEKSLRRLDTSGRLLKWAVELSEYDIEYRPRTAIKAQALADFIAEASYEEEEEPLGTWQIYVDGSAAVTGSGAGIIMTSPEGNVFEYAIKFKFKASNNEAEYEAAIAGIQMCKAADAKKIVLKTDSQLVASQYKGEYEAREPSMQRYLTLMKEAVAQLESFEIQLVPRAENSQADALSKLASSSLQDLERTVMVEVQEEKSIDKRPMVNAISTEPQWYDSIVSYKLGRGLLTTEPEQKKIKRNEHWFVIYQGRLYKKSFSLPLLRCVSTEESQRIIEEIHEGICGNHIGGRTLALKALRAGYYWPTMVSDSQSYVKKCDKCQKFAPVINQPSNDLQPIVNPIPFAQWGMDILGPFTAASGGRRYLIVAVDYFTKWIEAEPTKSITAKRMKDFIWRNIITRFGIPESLVFDHGTQFDCTPVKDYCAELRIKFAYASVCHPQSNGQAEAANKQILGALRKKIEDFKGAWADLIPEILWSNRTTEKEATGESPYKLAFGAEAVLPVEVGLPSFRVQYYDESTNEQLMRESLDLLPEVRLLAELRLTANKERMSRAYNKRVKHRPMHVGDLVLRRTAATGKGKAEGKFTANWEGPYQITREIAPGSYHLMTMDGKELKNSWNANMLKKYYV</sequence>
<keyword evidence="5" id="KW-0255">Endonuclease</keyword>
<evidence type="ECO:0000256" key="1">
    <source>
        <dbReference type="ARBA" id="ARBA00012493"/>
    </source>
</evidence>
<reference evidence="13" key="1">
    <citation type="journal article" date="2021" name="Nat. Commun.">
        <title>Genomic analyses provide insights into spinach domestication and the genetic basis of agronomic traits.</title>
        <authorList>
            <person name="Cai X."/>
            <person name="Sun X."/>
            <person name="Xu C."/>
            <person name="Sun H."/>
            <person name="Wang X."/>
            <person name="Ge C."/>
            <person name="Zhang Z."/>
            <person name="Wang Q."/>
            <person name="Fei Z."/>
            <person name="Jiao C."/>
            <person name="Wang Q."/>
        </authorList>
    </citation>
    <scope>NUCLEOTIDE SEQUENCE [LARGE SCALE GENOMIC DNA]</scope>
    <source>
        <strain evidence="13">cv. Varoflay</strain>
    </source>
</reference>
<dbReference type="InterPro" id="IPR043128">
    <property type="entry name" value="Rev_trsase/Diguanyl_cyclase"/>
</dbReference>
<dbReference type="SUPFAM" id="SSF56672">
    <property type="entry name" value="DNA/RNA polymerases"/>
    <property type="match status" value="1"/>
</dbReference>
<dbReference type="SUPFAM" id="SSF53098">
    <property type="entry name" value="Ribonuclease H-like"/>
    <property type="match status" value="2"/>
</dbReference>
<dbReference type="KEGG" id="soe:110802468"/>
<accession>A0A9R0KAF5</accession>
<dbReference type="InterPro" id="IPR005162">
    <property type="entry name" value="Retrotrans_gag_dom"/>
</dbReference>
<dbReference type="AlphaFoldDB" id="A0A9R0KAF5"/>
<evidence type="ECO:0000256" key="6">
    <source>
        <dbReference type="ARBA" id="ARBA00022801"/>
    </source>
</evidence>
<dbReference type="Pfam" id="PF00665">
    <property type="entry name" value="rve"/>
    <property type="match status" value="1"/>
</dbReference>
<keyword evidence="3" id="KW-0548">Nucleotidyltransferase</keyword>
<feature type="compositionally biased region" description="Basic and acidic residues" evidence="9">
    <location>
        <begin position="371"/>
        <end position="393"/>
    </location>
</feature>
<evidence type="ECO:0000256" key="2">
    <source>
        <dbReference type="ARBA" id="ARBA00022679"/>
    </source>
</evidence>
<feature type="region of interest" description="Disordered" evidence="9">
    <location>
        <begin position="363"/>
        <end position="409"/>
    </location>
</feature>
<dbReference type="InterPro" id="IPR036397">
    <property type="entry name" value="RNaseH_sf"/>
</dbReference>
<keyword evidence="4" id="KW-0540">Nuclease</keyword>
<evidence type="ECO:0000259" key="10">
    <source>
        <dbReference type="PROSITE" id="PS50878"/>
    </source>
</evidence>
<feature type="region of interest" description="Disordered" evidence="9">
    <location>
        <begin position="1"/>
        <end position="58"/>
    </location>
</feature>
<dbReference type="InterPro" id="IPR002156">
    <property type="entry name" value="RNaseH_domain"/>
</dbReference>
<dbReference type="InterPro" id="IPR021109">
    <property type="entry name" value="Peptidase_aspartic_dom_sf"/>
</dbReference>
<dbReference type="PROSITE" id="PS50879">
    <property type="entry name" value="RNASE_H_1"/>
    <property type="match status" value="1"/>
</dbReference>
<dbReference type="Pfam" id="PF03732">
    <property type="entry name" value="Retrotrans_gag"/>
    <property type="match status" value="1"/>
</dbReference>
<protein>
    <recommendedName>
        <fullName evidence="1">RNA-directed DNA polymerase</fullName>
        <ecNumber evidence="1">2.7.7.49</ecNumber>
    </recommendedName>
</protein>
<dbReference type="EC" id="2.7.7.49" evidence="1"/>
<dbReference type="CDD" id="cd01647">
    <property type="entry name" value="RT_LTR"/>
    <property type="match status" value="1"/>
</dbReference>
<dbReference type="Gene3D" id="3.10.10.10">
    <property type="entry name" value="HIV Type 1 Reverse Transcriptase, subunit A, domain 1"/>
    <property type="match status" value="1"/>
</dbReference>
<evidence type="ECO:0000259" key="12">
    <source>
        <dbReference type="PROSITE" id="PS50994"/>
    </source>
</evidence>
<keyword evidence="7" id="KW-0695">RNA-directed DNA polymerase</keyword>
<feature type="domain" description="Reverse transcriptase" evidence="10">
    <location>
        <begin position="869"/>
        <end position="1048"/>
    </location>
</feature>
<dbReference type="RefSeq" id="XP_021863588.2">
    <property type="nucleotide sequence ID" value="XM_022007896.2"/>
</dbReference>
<dbReference type="PROSITE" id="PS50878">
    <property type="entry name" value="RT_POL"/>
    <property type="match status" value="1"/>
</dbReference>
<feature type="domain" description="Integrase catalytic" evidence="12">
    <location>
        <begin position="1553"/>
        <end position="1712"/>
    </location>
</feature>
<dbReference type="Pfam" id="PF17917">
    <property type="entry name" value="RT_RNaseH"/>
    <property type="match status" value="1"/>
</dbReference>
<dbReference type="Gene3D" id="3.30.420.10">
    <property type="entry name" value="Ribonuclease H-like superfamily/Ribonuclease H"/>
    <property type="match status" value="2"/>
</dbReference>
<evidence type="ECO:0000256" key="3">
    <source>
        <dbReference type="ARBA" id="ARBA00022695"/>
    </source>
</evidence>
<proteinExistence type="predicted"/>
<dbReference type="Pfam" id="PF00078">
    <property type="entry name" value="RVT_1"/>
    <property type="match status" value="1"/>
</dbReference>
<dbReference type="PANTHER" id="PTHR48475">
    <property type="entry name" value="RIBONUCLEASE H"/>
    <property type="match status" value="1"/>
</dbReference>
<feature type="region of interest" description="Disordered" evidence="9">
    <location>
        <begin position="725"/>
        <end position="761"/>
    </location>
</feature>
<evidence type="ECO:0000256" key="7">
    <source>
        <dbReference type="ARBA" id="ARBA00022918"/>
    </source>
</evidence>
<evidence type="ECO:0000256" key="5">
    <source>
        <dbReference type="ARBA" id="ARBA00022759"/>
    </source>
</evidence>
<feature type="domain" description="RNase H type-1" evidence="11">
    <location>
        <begin position="1268"/>
        <end position="1397"/>
    </location>
</feature>
<keyword evidence="2" id="KW-0808">Transferase</keyword>
<dbReference type="Proteomes" id="UP000813463">
    <property type="component" value="Chromosome 4"/>
</dbReference>
<dbReference type="InterPro" id="IPR041373">
    <property type="entry name" value="RT_RNaseH"/>
</dbReference>
<feature type="region of interest" description="Disordered" evidence="9">
    <location>
        <begin position="94"/>
        <end position="174"/>
    </location>
</feature>
<evidence type="ECO:0000259" key="11">
    <source>
        <dbReference type="PROSITE" id="PS50879"/>
    </source>
</evidence>
<dbReference type="PROSITE" id="PS50994">
    <property type="entry name" value="INTEGRASE"/>
    <property type="match status" value="1"/>
</dbReference>
<keyword evidence="13" id="KW-1185">Reference proteome</keyword>